<evidence type="ECO:0000313" key="2">
    <source>
        <dbReference type="Proteomes" id="UP000306038"/>
    </source>
</evidence>
<proteinExistence type="predicted"/>
<reference evidence="1 2" key="1">
    <citation type="submission" date="2019-01" db="EMBL/GenBank/DDBJ databases">
        <authorList>
            <person name="B I."/>
            <person name="Ch S."/>
            <person name="Ch V.R."/>
        </authorList>
    </citation>
    <scope>NUCLEOTIDE SEQUENCE [LARGE SCALE GENOMIC DNA]</scope>
    <source>
        <strain evidence="1 2">JC507</strain>
    </source>
</reference>
<dbReference type="Gene3D" id="2.40.160.20">
    <property type="match status" value="1"/>
</dbReference>
<evidence type="ECO:0008006" key="3">
    <source>
        <dbReference type="Google" id="ProtNLM"/>
    </source>
</evidence>
<dbReference type="EMBL" id="SDLV01000053">
    <property type="protein sequence ID" value="THV56446.1"/>
    <property type="molecule type" value="Genomic_DNA"/>
</dbReference>
<keyword evidence="2" id="KW-1185">Reference proteome</keyword>
<protein>
    <recommendedName>
        <fullName evidence="3">Outer membrane protein beta-barrel domain-containing protein</fullName>
    </recommendedName>
</protein>
<dbReference type="RefSeq" id="WP_136523045.1">
    <property type="nucleotide sequence ID" value="NZ_SDLV01000053.1"/>
</dbReference>
<dbReference type="SUPFAM" id="SSF56925">
    <property type="entry name" value="OMPA-like"/>
    <property type="match status" value="1"/>
</dbReference>
<name>A0ABY2R2A5_9FLAO</name>
<comment type="caution">
    <text evidence="1">The sequence shown here is derived from an EMBL/GenBank/DDBJ whole genome shotgun (WGS) entry which is preliminary data.</text>
</comment>
<evidence type="ECO:0000313" key="1">
    <source>
        <dbReference type="EMBL" id="THV56446.1"/>
    </source>
</evidence>
<dbReference type="InterPro" id="IPR011250">
    <property type="entry name" value="OMP/PagP_B-barrel"/>
</dbReference>
<sequence>MTNRLNKIFIYSLIFNACMLNAQQKGTSEIKIGYGVLSSNEIGKVFSDIITAPFSYAELKATDEKHSGALFIGYNYAIKDNWTIGTDLVYERYTASVKDQNHIIASQKNDIYTLAVNSTYSYISKPKFRMYSGVGLGYTFSNEKLSPNQSDVQSMSSKNSSFNFQVIGAGVRIGGKLAGFAELGFGYKGIINLGISYQL</sequence>
<organism evidence="1 2">
    <name type="scientific">Chryseobacterium candidae</name>
    <dbReference type="NCBI Taxonomy" id="1978493"/>
    <lineage>
        <taxon>Bacteria</taxon>
        <taxon>Pseudomonadati</taxon>
        <taxon>Bacteroidota</taxon>
        <taxon>Flavobacteriia</taxon>
        <taxon>Flavobacteriales</taxon>
        <taxon>Weeksellaceae</taxon>
        <taxon>Chryseobacterium group</taxon>
        <taxon>Chryseobacterium</taxon>
    </lineage>
</organism>
<gene>
    <name evidence="1" type="ORF">EK417_18940</name>
</gene>
<dbReference type="Proteomes" id="UP000306038">
    <property type="component" value="Unassembled WGS sequence"/>
</dbReference>
<accession>A0ABY2R2A5</accession>